<dbReference type="PANTHER" id="PTHR38041:SF1">
    <property type="entry name" value="CHORISMATE MUTASE"/>
    <property type="match status" value="1"/>
</dbReference>
<dbReference type="InterPro" id="IPR008241">
    <property type="entry name" value="Isochorismate_pyruvate-lyase"/>
</dbReference>
<dbReference type="PIRSF" id="PIRSF029775">
    <property type="entry name" value="Isochor_pyr_lyas"/>
    <property type="match status" value="1"/>
</dbReference>
<dbReference type="PANTHER" id="PTHR38041">
    <property type="entry name" value="CHORISMATE MUTASE"/>
    <property type="match status" value="1"/>
</dbReference>
<dbReference type="PROSITE" id="PS51168">
    <property type="entry name" value="CHORISMATE_MUT_2"/>
    <property type="match status" value="1"/>
</dbReference>
<evidence type="ECO:0000313" key="5">
    <source>
        <dbReference type="Proteomes" id="UP001335100"/>
    </source>
</evidence>
<comment type="caution">
    <text evidence="4">The sequence shown here is derived from an EMBL/GenBank/DDBJ whole genome shotgun (WGS) entry which is preliminary data.</text>
</comment>
<gene>
    <name evidence="4" type="ORF">V0R50_10240</name>
</gene>
<keyword evidence="4" id="KW-0456">Lyase</keyword>
<organism evidence="4 5">
    <name type="scientific">Pseudomonas ulcerans</name>
    <dbReference type="NCBI Taxonomy" id="3115852"/>
    <lineage>
        <taxon>Bacteria</taxon>
        <taxon>Pseudomonadati</taxon>
        <taxon>Pseudomonadota</taxon>
        <taxon>Gammaproteobacteria</taxon>
        <taxon>Pseudomonadales</taxon>
        <taxon>Pseudomonadaceae</taxon>
        <taxon>Pseudomonas</taxon>
    </lineage>
</organism>
<keyword evidence="2" id="KW-0413">Isomerase</keyword>
<dbReference type="InterPro" id="IPR002701">
    <property type="entry name" value="CM_II_prokaryot"/>
</dbReference>
<dbReference type="SMART" id="SM00830">
    <property type="entry name" value="CM_2"/>
    <property type="match status" value="1"/>
</dbReference>
<dbReference type="NCBIfam" id="TIGR01803">
    <property type="entry name" value="CM-like"/>
    <property type="match status" value="1"/>
</dbReference>
<dbReference type="SUPFAM" id="SSF48600">
    <property type="entry name" value="Chorismate mutase II"/>
    <property type="match status" value="1"/>
</dbReference>
<evidence type="ECO:0000259" key="3">
    <source>
        <dbReference type="PROSITE" id="PS51168"/>
    </source>
</evidence>
<dbReference type="Pfam" id="PF01817">
    <property type="entry name" value="CM_2"/>
    <property type="match status" value="1"/>
</dbReference>
<evidence type="ECO:0000256" key="1">
    <source>
        <dbReference type="ARBA" id="ARBA00012404"/>
    </source>
</evidence>
<dbReference type="Gene3D" id="1.20.59.10">
    <property type="entry name" value="Chorismate mutase"/>
    <property type="match status" value="1"/>
</dbReference>
<evidence type="ECO:0000313" key="4">
    <source>
        <dbReference type="EMBL" id="MEE1933600.1"/>
    </source>
</evidence>
<dbReference type="RefSeq" id="WP_330074430.1">
    <property type="nucleotide sequence ID" value="NZ_JAZDQJ010000009.1"/>
</dbReference>
<feature type="domain" description="Chorismate mutase" evidence="3">
    <location>
        <begin position="7"/>
        <end position="97"/>
    </location>
</feature>
<proteinExistence type="predicted"/>
<dbReference type="InterPro" id="IPR051331">
    <property type="entry name" value="Chorismate_mutase-related"/>
</dbReference>
<dbReference type="InterPro" id="IPR036263">
    <property type="entry name" value="Chorismate_II_sf"/>
</dbReference>
<name>A0ABU7HPZ4_9PSED</name>
<dbReference type="EMBL" id="JAZDQJ010000009">
    <property type="protein sequence ID" value="MEE1933600.1"/>
    <property type="molecule type" value="Genomic_DNA"/>
</dbReference>
<keyword evidence="5" id="KW-1185">Reference proteome</keyword>
<dbReference type="Proteomes" id="UP001335100">
    <property type="component" value="Unassembled WGS sequence"/>
</dbReference>
<dbReference type="NCBIfam" id="NF005475">
    <property type="entry name" value="PRK07075.1"/>
    <property type="match status" value="1"/>
</dbReference>
<sequence length="104" mass="11958">MLQPKTPEACASLADIRDGIDFHDRQIFEALQKRLGYVKQAVRFKANEQAIPAPERVAAMLGERLEWAAAAGFDPAFIETLYEQIIQWNIQQQIVHWRSIHGQR</sequence>
<accession>A0ABU7HPZ4</accession>
<evidence type="ECO:0000256" key="2">
    <source>
        <dbReference type="ARBA" id="ARBA00023235"/>
    </source>
</evidence>
<dbReference type="GO" id="GO:0043904">
    <property type="term" value="F:isochorismate pyruvate lyase activity"/>
    <property type="evidence" value="ECO:0007669"/>
    <property type="project" value="UniProtKB-EC"/>
</dbReference>
<protein>
    <recommendedName>
        <fullName evidence="1">chorismate mutase</fullName>
        <ecNumber evidence="1">5.4.99.5</ecNumber>
    </recommendedName>
</protein>
<dbReference type="EC" id="5.4.99.5" evidence="1"/>
<reference evidence="4 5" key="1">
    <citation type="submission" date="2024-01" db="EMBL/GenBank/DDBJ databases">
        <title>Unpublished Manusciprt.</title>
        <authorList>
            <person name="Duman M."/>
            <person name="Valdes E.G."/>
            <person name="Ajmi N."/>
            <person name="Altun S."/>
            <person name="Saticioglu I.B."/>
        </authorList>
    </citation>
    <scope>NUCLEOTIDE SEQUENCE [LARGE SCALE GENOMIC DNA]</scope>
    <source>
        <strain evidence="4 5">148P</strain>
    </source>
</reference>
<dbReference type="InterPro" id="IPR036979">
    <property type="entry name" value="CM_dom_sf"/>
</dbReference>